<evidence type="ECO:0000256" key="3">
    <source>
        <dbReference type="ARBA" id="ARBA00022989"/>
    </source>
</evidence>
<dbReference type="SUPFAM" id="SSF161098">
    <property type="entry name" value="MetI-like"/>
    <property type="match status" value="1"/>
</dbReference>
<comment type="caution">
    <text evidence="6">The sequence shown here is derived from an EMBL/GenBank/DDBJ whole genome shotgun (WGS) entry which is preliminary data.</text>
</comment>
<dbReference type="InterPro" id="IPR035906">
    <property type="entry name" value="MetI-like_sf"/>
</dbReference>
<evidence type="ECO:0008006" key="8">
    <source>
        <dbReference type="Google" id="ProtNLM"/>
    </source>
</evidence>
<sequence>MPLIAAALVSATLTAFGAAMFDLAITLILRPPRLDVLPVYVIRAFEQGEFGAATAATLLAGGLTVAIIAGISTAARLVLSRLIRTSDPTRSDPKGHSHSDA</sequence>
<protein>
    <recommendedName>
        <fullName evidence="8">ABC transmembrane type-1 domain-containing protein</fullName>
    </recommendedName>
</protein>
<evidence type="ECO:0000256" key="2">
    <source>
        <dbReference type="ARBA" id="ARBA00022692"/>
    </source>
</evidence>
<dbReference type="EMBL" id="RPEM01000013">
    <property type="protein sequence ID" value="TGD41895.1"/>
    <property type="molecule type" value="Genomic_DNA"/>
</dbReference>
<keyword evidence="3 5" id="KW-1133">Transmembrane helix</keyword>
<dbReference type="Gene3D" id="1.10.3720.10">
    <property type="entry name" value="MetI-like"/>
    <property type="match status" value="1"/>
</dbReference>
<gene>
    <name evidence="6" type="ORF">EEB11_16175</name>
</gene>
<keyword evidence="4 5" id="KW-0472">Membrane</keyword>
<keyword evidence="7" id="KW-1185">Reference proteome</keyword>
<evidence type="ECO:0000256" key="5">
    <source>
        <dbReference type="SAM" id="Phobius"/>
    </source>
</evidence>
<evidence type="ECO:0000313" key="7">
    <source>
        <dbReference type="Proteomes" id="UP000297741"/>
    </source>
</evidence>
<evidence type="ECO:0000256" key="4">
    <source>
        <dbReference type="ARBA" id="ARBA00023136"/>
    </source>
</evidence>
<dbReference type="Proteomes" id="UP000297741">
    <property type="component" value="Unassembled WGS sequence"/>
</dbReference>
<feature type="transmembrane region" description="Helical" evidence="5">
    <location>
        <begin position="50"/>
        <end position="79"/>
    </location>
</feature>
<name>A0ABY2KHW4_9RHOB</name>
<comment type="subcellular location">
    <subcellularLocation>
        <location evidence="1">Membrane</location>
        <topology evidence="1">Multi-pass membrane protein</topology>
    </subcellularLocation>
</comment>
<proteinExistence type="predicted"/>
<evidence type="ECO:0000313" key="6">
    <source>
        <dbReference type="EMBL" id="TGD41895.1"/>
    </source>
</evidence>
<evidence type="ECO:0000256" key="1">
    <source>
        <dbReference type="ARBA" id="ARBA00004141"/>
    </source>
</evidence>
<accession>A0ABY2KHW4</accession>
<reference evidence="6 7" key="1">
    <citation type="submission" date="2018-11" db="EMBL/GenBank/DDBJ databases">
        <title>Tabrizicola sp. isolated from sediment of alpine lake.</title>
        <authorList>
            <person name="Liu Z."/>
        </authorList>
    </citation>
    <scope>NUCLEOTIDE SEQUENCE [LARGE SCALE GENOMIC DNA]</scope>
    <source>
        <strain evidence="6 7">DRYC-M-16</strain>
    </source>
</reference>
<keyword evidence="2 5" id="KW-0812">Transmembrane</keyword>
<organism evidence="6 7">
    <name type="scientific">Pseudotabrizicola sediminis</name>
    <dbReference type="NCBI Taxonomy" id="2486418"/>
    <lineage>
        <taxon>Bacteria</taxon>
        <taxon>Pseudomonadati</taxon>
        <taxon>Pseudomonadota</taxon>
        <taxon>Alphaproteobacteria</taxon>
        <taxon>Rhodobacterales</taxon>
        <taxon>Paracoccaceae</taxon>
        <taxon>Pseudotabrizicola</taxon>
    </lineage>
</organism>